<proteinExistence type="inferred from homology"/>
<evidence type="ECO:0000259" key="12">
    <source>
        <dbReference type="Pfam" id="PF00651"/>
    </source>
</evidence>
<dbReference type="InterPro" id="IPR018108">
    <property type="entry name" value="MCP_transmembrane"/>
</dbReference>
<evidence type="ECO:0000313" key="13">
    <source>
        <dbReference type="EMBL" id="OQO06938.1"/>
    </source>
</evidence>
<evidence type="ECO:0000313" key="14">
    <source>
        <dbReference type="Proteomes" id="UP000192596"/>
    </source>
</evidence>
<feature type="repeat" description="Solcar" evidence="9">
    <location>
        <begin position="264"/>
        <end position="414"/>
    </location>
</feature>
<sequence>MVLARVASYLFPQADQASPLGFTNNGSSIPMPDMRREAEVLRADSDAPAVAAAVTVDDDEAYRPPYLHAMLAGGIGGTTGDMLMHSLDTVKTRQQGDPHLPPKYTSMGNTYWTIFRQEGVRKGLYGGVLPAFMGSFAGTTIFFGCYEYSKRYMVDRGVNPSLAYFTAGFFADLAASPVYVPTEVLKTRLQLQGRHNNPAFSSGYNYRGTLHALRTIYKTEGAAELFSGYKATIFRDLPFSAIQFAIYEQEQRLAKTWAGPGNDIGLPLEILTGASAGGIAGVLTCPMDVVKTRIQTELDPAVVAAAPSKQKGFAKAPPAARGASHLATSRPSGAVPAQKQPHLHAKPISTSGASTALKHHGQVSLDTESVTLALRKIYKTEGLAGWFRGVGPRGVWTSVQSGTMLVMYQTLLKWFDENPLAGRDDDGLRGKFYCHKFVICQASDYFTKLCGPESKFAEEGAAEVELKDDDPEVMEVLLRRFYGFDDVPAAQKHWRHLLDLQVVADKYLLPDISAEARAEFENAAAKGTDLVEVVKILSTLDCIFSDDKRAAKFRKAIHAAKRPALVRCPEYREYLSENMELLWQDFDFAMDLTNRYAGQVNAARQF</sequence>
<keyword evidence="4 9" id="KW-0812">Transmembrane</keyword>
<dbReference type="OrthoDB" id="415315at2759"/>
<dbReference type="FunCoup" id="A0A1V8T6S4">
    <property type="interactions" value="103"/>
</dbReference>
<keyword evidence="8 9" id="KW-0472">Membrane</keyword>
<feature type="repeat" description="Solcar" evidence="9">
    <location>
        <begin position="64"/>
        <end position="152"/>
    </location>
</feature>
<evidence type="ECO:0000256" key="3">
    <source>
        <dbReference type="ARBA" id="ARBA00022448"/>
    </source>
</evidence>
<comment type="caution">
    <text evidence="13">The sequence shown here is derived from an EMBL/GenBank/DDBJ whole genome shotgun (WGS) entry which is preliminary data.</text>
</comment>
<dbReference type="STRING" id="1507870.A0A1V8T6S4"/>
<dbReference type="FunFam" id="1.50.40.10:FF:000095">
    <property type="entry name" value="Mitochondrial carrier protein"/>
    <property type="match status" value="1"/>
</dbReference>
<comment type="similarity">
    <text evidence="2">Belongs to the mitochondrial carrier (TC 2.A.29) family.</text>
</comment>
<evidence type="ECO:0000256" key="11">
    <source>
        <dbReference type="SAM" id="Phobius"/>
    </source>
</evidence>
<dbReference type="Proteomes" id="UP000192596">
    <property type="component" value="Unassembled WGS sequence"/>
</dbReference>
<keyword evidence="6" id="KW-0999">Mitochondrion inner membrane</keyword>
<accession>A0A1V8T6S4</accession>
<dbReference type="InterPro" id="IPR011333">
    <property type="entry name" value="SKP1/BTB/POZ_sf"/>
</dbReference>
<protein>
    <recommendedName>
        <fullName evidence="12">BTB domain-containing protein</fullName>
    </recommendedName>
</protein>
<keyword evidence="7 11" id="KW-1133">Transmembrane helix</keyword>
<evidence type="ECO:0000256" key="10">
    <source>
        <dbReference type="SAM" id="MobiDB-lite"/>
    </source>
</evidence>
<feature type="transmembrane region" description="Helical" evidence="11">
    <location>
        <begin position="161"/>
        <end position="180"/>
    </location>
</feature>
<dbReference type="SUPFAM" id="SSF103506">
    <property type="entry name" value="Mitochondrial carrier"/>
    <property type="match status" value="1"/>
</dbReference>
<dbReference type="Pfam" id="PF00153">
    <property type="entry name" value="Mito_carr"/>
    <property type="match status" value="4"/>
</dbReference>
<dbReference type="InParanoid" id="A0A1V8T6S4"/>
<dbReference type="CDD" id="cd18186">
    <property type="entry name" value="BTB_POZ_ZBTB_KLHL-like"/>
    <property type="match status" value="1"/>
</dbReference>
<dbReference type="InterPro" id="IPR000210">
    <property type="entry name" value="BTB/POZ_dom"/>
</dbReference>
<gene>
    <name evidence="13" type="ORF">B0A48_07504</name>
</gene>
<keyword evidence="3" id="KW-0813">Transport</keyword>
<comment type="subcellular location">
    <subcellularLocation>
        <location evidence="1">Membrane</location>
        <topology evidence="1">Multi-pass membrane protein</topology>
    </subcellularLocation>
</comment>
<evidence type="ECO:0000256" key="4">
    <source>
        <dbReference type="ARBA" id="ARBA00022692"/>
    </source>
</evidence>
<evidence type="ECO:0000256" key="5">
    <source>
        <dbReference type="ARBA" id="ARBA00022737"/>
    </source>
</evidence>
<dbReference type="InterPro" id="IPR023395">
    <property type="entry name" value="MCP_dom_sf"/>
</dbReference>
<dbReference type="PROSITE" id="PS50920">
    <property type="entry name" value="SOLCAR"/>
    <property type="match status" value="3"/>
</dbReference>
<dbReference type="AlphaFoldDB" id="A0A1V8T6S4"/>
<feature type="transmembrane region" description="Helical" evidence="11">
    <location>
        <begin position="124"/>
        <end position="149"/>
    </location>
</feature>
<keyword evidence="6" id="KW-0496">Mitochondrion</keyword>
<organism evidence="13 14">
    <name type="scientific">Cryoendolithus antarcticus</name>
    <dbReference type="NCBI Taxonomy" id="1507870"/>
    <lineage>
        <taxon>Eukaryota</taxon>
        <taxon>Fungi</taxon>
        <taxon>Dikarya</taxon>
        <taxon>Ascomycota</taxon>
        <taxon>Pezizomycotina</taxon>
        <taxon>Dothideomycetes</taxon>
        <taxon>Dothideomycetidae</taxon>
        <taxon>Cladosporiales</taxon>
        <taxon>Cladosporiaceae</taxon>
        <taxon>Cryoendolithus</taxon>
    </lineage>
</organism>
<feature type="region of interest" description="Disordered" evidence="10">
    <location>
        <begin position="313"/>
        <end position="348"/>
    </location>
</feature>
<reference evidence="14" key="1">
    <citation type="submission" date="2017-03" db="EMBL/GenBank/DDBJ databases">
        <title>Genomes of endolithic fungi from Antarctica.</title>
        <authorList>
            <person name="Coleine C."/>
            <person name="Masonjones S."/>
            <person name="Stajich J.E."/>
        </authorList>
    </citation>
    <scope>NUCLEOTIDE SEQUENCE [LARGE SCALE GENOMIC DNA]</scope>
    <source>
        <strain evidence="14">CCFEE 5527</strain>
    </source>
</reference>
<dbReference type="Gene3D" id="1.50.40.10">
    <property type="entry name" value="Mitochondrial carrier domain"/>
    <property type="match status" value="2"/>
</dbReference>
<dbReference type="GO" id="GO:0016020">
    <property type="term" value="C:membrane"/>
    <property type="evidence" value="ECO:0007669"/>
    <property type="project" value="UniProtKB-SubCell"/>
</dbReference>
<feature type="repeat" description="Solcar" evidence="9">
    <location>
        <begin position="159"/>
        <end position="253"/>
    </location>
</feature>
<name>A0A1V8T6S4_9PEZI</name>
<dbReference type="SUPFAM" id="SSF54695">
    <property type="entry name" value="POZ domain"/>
    <property type="match status" value="1"/>
</dbReference>
<keyword evidence="5" id="KW-0677">Repeat</keyword>
<dbReference type="Pfam" id="PF00651">
    <property type="entry name" value="BTB"/>
    <property type="match status" value="1"/>
</dbReference>
<dbReference type="PANTHER" id="PTHR45667">
    <property type="entry name" value="S-ADENOSYLMETHIONINE MITOCHONDRIAL CARRIER PROTEIN"/>
    <property type="match status" value="1"/>
</dbReference>
<evidence type="ECO:0000256" key="8">
    <source>
        <dbReference type="ARBA" id="ARBA00023136"/>
    </source>
</evidence>
<evidence type="ECO:0000256" key="1">
    <source>
        <dbReference type="ARBA" id="ARBA00004141"/>
    </source>
</evidence>
<evidence type="ECO:0000256" key="2">
    <source>
        <dbReference type="ARBA" id="ARBA00006375"/>
    </source>
</evidence>
<evidence type="ECO:0000256" key="7">
    <source>
        <dbReference type="ARBA" id="ARBA00022989"/>
    </source>
</evidence>
<feature type="domain" description="BTB" evidence="12">
    <location>
        <begin position="431"/>
        <end position="514"/>
    </location>
</feature>
<evidence type="ECO:0000256" key="6">
    <source>
        <dbReference type="ARBA" id="ARBA00022792"/>
    </source>
</evidence>
<evidence type="ECO:0000256" key="9">
    <source>
        <dbReference type="PROSITE-ProRule" id="PRU00282"/>
    </source>
</evidence>
<keyword evidence="14" id="KW-1185">Reference proteome</keyword>
<dbReference type="EMBL" id="NAJO01000015">
    <property type="protein sequence ID" value="OQO06938.1"/>
    <property type="molecule type" value="Genomic_DNA"/>
</dbReference>